<feature type="region of interest" description="Disordered" evidence="1">
    <location>
        <begin position="1"/>
        <end position="31"/>
    </location>
</feature>
<dbReference type="GO" id="GO:0005881">
    <property type="term" value="C:cytoplasmic microtubule"/>
    <property type="evidence" value="ECO:0007669"/>
    <property type="project" value="TreeGrafter"/>
</dbReference>
<dbReference type="InterPro" id="IPR034085">
    <property type="entry name" value="TOG"/>
</dbReference>
<feature type="compositionally biased region" description="Acidic residues" evidence="1">
    <location>
        <begin position="715"/>
        <end position="729"/>
    </location>
</feature>
<evidence type="ECO:0000259" key="2">
    <source>
        <dbReference type="SMART" id="SM01349"/>
    </source>
</evidence>
<feature type="region of interest" description="Disordered" evidence="1">
    <location>
        <begin position="988"/>
        <end position="1034"/>
    </location>
</feature>
<keyword evidence="4" id="KW-1185">Reference proteome</keyword>
<dbReference type="SMART" id="SM01349">
    <property type="entry name" value="TOG"/>
    <property type="match status" value="2"/>
</dbReference>
<evidence type="ECO:0000313" key="3">
    <source>
        <dbReference type="EMBL" id="TRY61392.1"/>
    </source>
</evidence>
<feature type="region of interest" description="Disordered" evidence="1">
    <location>
        <begin position="690"/>
        <end position="749"/>
    </location>
</feature>
<sequence length="1261" mass="142691">MRDQGLSPSRGFNAKDIRRGSTASTSSIDSRSVALEISSEEEKELLGVIDDVRGFIGRRDGLPSYIHRNHIIEELSRALNAKTIDNHKKAEAITMTKKLIDQERNPKEAQECYDIILPSVIVQLGSVERELQQAGIKFIQNCLEDRTYSKTVVQQMVDNGVNHRSHKISIETTKLLPGLFLPYLTDTDLSPLITSLYEQLNVKQREQFAFGALIRHQELLGARQFAQLSEDANRRDQAAFNAMCHNYEDRDYHIAKRRPREGVSFGLIPNHVINRVLDRTNRQERAEGSILLKRELENDVNDLSLLLPYMGSFLKFLSALLDDHSPKVLLNVLDCHDILLKHAPVTIRQHMELTTHNILKTSLESKPLIKIKLYLLMEGLMKICGPASVVELLLQELDGKNPRIREDNLIYIIFALLTFPSNDFNFDYLIEDVVPCLTDPKRRVRQATLECLAHIHQGNGADKANIIFDAIKRIEVGMYDKPDDVRKAVQHRINRRQLARITDEGFVEYGLLIPHTYYTQQTHSLHGRRSKYKTVLEGADVEWILKGSGGISRGTAGQFLGITSSAGALGSNISLQSLRSVSGHSNRDRSNSFDYDSGSSLNGHSKIPEIKRKSRSVSPPHRRNRSNVRIGKKKFNSAYSEGENDVEDLYDNNTDIKTHWKNDVRNWTPEELRLRDAKYDSFTVSQSQLDLRAAAATPPSQRRRRKMSLPNVKEEEQDEEDQEDEEDERTLDRSNQNSPRRRNNDNAFKRTSLALMGQASGEVKTLFDNEDMNDDEAPGAFKNPKVAFAQAQDDLKSNKWQTELDGLDAIVRLIKYHPNMIIDEINLVTHDVLNECKNLRSQVTRAGLQALALMFVYLGREMENKHLENITLMLFLKTGDTNRFIREDANLALQTLVENIAVQKAVMSLIKAGVSHKSTVARTTLARLLAEMVEKLGQEAVMNEASTLEELLDAGIQLILDGSVDTRTEIKRMFKVLINHPSFETALENKSLNHGKPNDNTPLARPRRARSSSPAPKRSSPPPKDPPHLKRYAPNKKRLINHSIGSSNSFTNIALVKSATQSVDSTVSVVSNFGERTKIEKFKDKQDSLRGAGLDKVKFLNNHFMDQKINGVQTFEKAKHDLVSDDWATEIKGLEVFVESCAEALDVLVETVTLFKALETLVTGGANHKSVVIRSTVARLMDKIVNQMGAERVMGSSNEFQEIIFQQGAKLLKDSGVEVRKYSKHMFAELVRHQRFETTLEKLVKEEDRRDIKRALDSLHG</sequence>
<reference evidence="3 4" key="1">
    <citation type="journal article" date="2018" name="Nat. Ecol. Evol.">
        <title>Genomic signatures of mitonuclear coevolution across populations of Tigriopus californicus.</title>
        <authorList>
            <person name="Barreto F.S."/>
            <person name="Watson E.T."/>
            <person name="Lima T.G."/>
            <person name="Willett C.S."/>
            <person name="Edmands S."/>
            <person name="Li W."/>
            <person name="Burton R.S."/>
        </authorList>
    </citation>
    <scope>NUCLEOTIDE SEQUENCE [LARGE SCALE GENOMIC DNA]</scope>
    <source>
        <strain evidence="3 4">San Diego</strain>
    </source>
</reference>
<dbReference type="GO" id="GO:0000226">
    <property type="term" value="P:microtubule cytoskeleton organization"/>
    <property type="evidence" value="ECO:0007669"/>
    <property type="project" value="UniProtKB-ARBA"/>
</dbReference>
<dbReference type="GO" id="GO:0008017">
    <property type="term" value="F:microtubule binding"/>
    <property type="evidence" value="ECO:0007669"/>
    <property type="project" value="TreeGrafter"/>
</dbReference>
<evidence type="ECO:0000256" key="1">
    <source>
        <dbReference type="SAM" id="MobiDB-lite"/>
    </source>
</evidence>
<feature type="compositionally biased region" description="Basic residues" evidence="1">
    <location>
        <begin position="612"/>
        <end position="635"/>
    </location>
</feature>
<dbReference type="GO" id="GO:0005929">
    <property type="term" value="C:cilium"/>
    <property type="evidence" value="ECO:0007669"/>
    <property type="project" value="TreeGrafter"/>
</dbReference>
<comment type="caution">
    <text evidence="3">The sequence shown here is derived from an EMBL/GenBank/DDBJ whole genome shotgun (WGS) entry which is preliminary data.</text>
</comment>
<dbReference type="Proteomes" id="UP000318571">
    <property type="component" value="Chromosome 8"/>
</dbReference>
<feature type="compositionally biased region" description="Polar residues" evidence="1">
    <location>
        <begin position="592"/>
        <end position="603"/>
    </location>
</feature>
<feature type="domain" description="TOG" evidence="2">
    <location>
        <begin position="771"/>
        <end position="1015"/>
    </location>
</feature>
<gene>
    <name evidence="3" type="ORF">TCAL_13472</name>
</gene>
<organism evidence="3 4">
    <name type="scientific">Tigriopus californicus</name>
    <name type="common">Marine copepod</name>
    <dbReference type="NCBI Taxonomy" id="6832"/>
    <lineage>
        <taxon>Eukaryota</taxon>
        <taxon>Metazoa</taxon>
        <taxon>Ecdysozoa</taxon>
        <taxon>Arthropoda</taxon>
        <taxon>Crustacea</taxon>
        <taxon>Multicrustacea</taxon>
        <taxon>Hexanauplia</taxon>
        <taxon>Copepoda</taxon>
        <taxon>Harpacticoida</taxon>
        <taxon>Harpacticidae</taxon>
        <taxon>Tigriopus</taxon>
    </lineage>
</organism>
<evidence type="ECO:0000313" key="4">
    <source>
        <dbReference type="Proteomes" id="UP000318571"/>
    </source>
</evidence>
<proteinExistence type="predicted"/>
<dbReference type="Pfam" id="PF12348">
    <property type="entry name" value="CLASP_N"/>
    <property type="match status" value="1"/>
</dbReference>
<dbReference type="Gene3D" id="1.25.10.10">
    <property type="entry name" value="Leucine-rich Repeat Variant"/>
    <property type="match status" value="3"/>
</dbReference>
<dbReference type="PANTHER" id="PTHR21567:SF87">
    <property type="entry name" value="CRESCERIN-LIKE PROTEIN CHE-12"/>
    <property type="match status" value="1"/>
</dbReference>
<accession>A0A553N7H6</accession>
<dbReference type="InterPro" id="IPR011989">
    <property type="entry name" value="ARM-like"/>
</dbReference>
<feature type="compositionally biased region" description="Low complexity" evidence="1">
    <location>
        <begin position="21"/>
        <end position="31"/>
    </location>
</feature>
<dbReference type="PANTHER" id="PTHR21567">
    <property type="entry name" value="CLASP"/>
    <property type="match status" value="1"/>
</dbReference>
<name>A0A553N7H6_TIGCA</name>
<dbReference type="SUPFAM" id="SSF48371">
    <property type="entry name" value="ARM repeat"/>
    <property type="match status" value="1"/>
</dbReference>
<dbReference type="InterPro" id="IPR024395">
    <property type="entry name" value="CLASP_N_dom"/>
</dbReference>
<dbReference type="InterPro" id="IPR016024">
    <property type="entry name" value="ARM-type_fold"/>
</dbReference>
<dbReference type="AlphaFoldDB" id="A0A553N7H6"/>
<feature type="domain" description="TOG" evidence="2">
    <location>
        <begin position="266"/>
        <end position="491"/>
    </location>
</feature>
<dbReference type="EMBL" id="VCGU01000459">
    <property type="protein sequence ID" value="TRY61392.1"/>
    <property type="molecule type" value="Genomic_DNA"/>
</dbReference>
<feature type="region of interest" description="Disordered" evidence="1">
    <location>
        <begin position="580"/>
        <end position="648"/>
    </location>
</feature>
<protein>
    <recommendedName>
        <fullName evidence="2">TOG domain-containing protein</fullName>
    </recommendedName>
</protein>